<dbReference type="Gene3D" id="3.30.1180.10">
    <property type="match status" value="1"/>
</dbReference>
<dbReference type="Pfam" id="PF02645">
    <property type="entry name" value="DegV"/>
    <property type="match status" value="1"/>
</dbReference>
<dbReference type="Proteomes" id="UP001174909">
    <property type="component" value="Unassembled WGS sequence"/>
</dbReference>
<reference evidence="2" key="1">
    <citation type="submission" date="2023-03" db="EMBL/GenBank/DDBJ databases">
        <authorList>
            <person name="Steffen K."/>
            <person name="Cardenas P."/>
        </authorList>
    </citation>
    <scope>NUCLEOTIDE SEQUENCE</scope>
</reference>
<organism evidence="2 3">
    <name type="scientific">Geodia barretti</name>
    <name type="common">Barrett's horny sponge</name>
    <dbReference type="NCBI Taxonomy" id="519541"/>
    <lineage>
        <taxon>Eukaryota</taxon>
        <taxon>Metazoa</taxon>
        <taxon>Porifera</taxon>
        <taxon>Demospongiae</taxon>
        <taxon>Heteroscleromorpha</taxon>
        <taxon>Tetractinellida</taxon>
        <taxon>Astrophorina</taxon>
        <taxon>Geodiidae</taxon>
        <taxon>Geodia</taxon>
    </lineage>
</organism>
<dbReference type="AlphaFoldDB" id="A0AA35SKP6"/>
<keyword evidence="3" id="KW-1185">Reference proteome</keyword>
<gene>
    <name evidence="2" type="ORF">GBAR_LOCUS17722</name>
</gene>
<dbReference type="Gene3D" id="3.40.50.10170">
    <property type="match status" value="1"/>
</dbReference>
<sequence length="282" mass="29685">MSVKVVTDSSSDMPREVAEQYGISVIPQKVIFGTEELRGGVDITADEFYRRIANSATLPTTSQASPGEFRELYESIAADADGIVSVHVSGALSGTVNSARSGGDEADISCSVEVVDSMQAGMGTGLVAIAAARAARDGGNLQQVVSAAEDAISRCETYVLLDTLEYLQKGGRVGKARAMLATLLSIKPMIIIRDGVVDELGKERTHRKGMARLRRVTEGFAPLEELCVNYTTTPDEARAFGGELQSLLPEGKQPLLAQIGPAVGTYTGPSAIGVSLLRAHVG</sequence>
<accession>A0AA35SKP6</accession>
<dbReference type="SUPFAM" id="SSF82549">
    <property type="entry name" value="DAK1/DegV-like"/>
    <property type="match status" value="1"/>
</dbReference>
<dbReference type="NCBIfam" id="TIGR00762">
    <property type="entry name" value="DegV"/>
    <property type="match status" value="1"/>
</dbReference>
<proteinExistence type="predicted"/>
<keyword evidence="1" id="KW-0446">Lipid-binding</keyword>
<dbReference type="PANTHER" id="PTHR33434:SF2">
    <property type="entry name" value="FATTY ACID-BINDING PROTEIN TM_1468"/>
    <property type="match status" value="1"/>
</dbReference>
<comment type="caution">
    <text evidence="2">The sequence shown here is derived from an EMBL/GenBank/DDBJ whole genome shotgun (WGS) entry which is preliminary data.</text>
</comment>
<name>A0AA35SKP6_GEOBA</name>
<dbReference type="GO" id="GO:0008289">
    <property type="term" value="F:lipid binding"/>
    <property type="evidence" value="ECO:0007669"/>
    <property type="project" value="UniProtKB-KW"/>
</dbReference>
<evidence type="ECO:0000313" key="2">
    <source>
        <dbReference type="EMBL" id="CAI8031219.1"/>
    </source>
</evidence>
<protein>
    <submittedName>
        <fullName evidence="2">DegV domain-containing protein lin2658</fullName>
    </submittedName>
</protein>
<evidence type="ECO:0000313" key="3">
    <source>
        <dbReference type="Proteomes" id="UP001174909"/>
    </source>
</evidence>
<dbReference type="InterPro" id="IPR043168">
    <property type="entry name" value="DegV_C"/>
</dbReference>
<dbReference type="InterPro" id="IPR003797">
    <property type="entry name" value="DegV"/>
</dbReference>
<dbReference type="PROSITE" id="PS51482">
    <property type="entry name" value="DEGV"/>
    <property type="match status" value="1"/>
</dbReference>
<dbReference type="PANTHER" id="PTHR33434">
    <property type="entry name" value="DEGV DOMAIN-CONTAINING PROTEIN DR_1986-RELATED"/>
    <property type="match status" value="1"/>
</dbReference>
<dbReference type="EMBL" id="CASHTH010002526">
    <property type="protein sequence ID" value="CAI8031219.1"/>
    <property type="molecule type" value="Genomic_DNA"/>
</dbReference>
<evidence type="ECO:0000256" key="1">
    <source>
        <dbReference type="ARBA" id="ARBA00023121"/>
    </source>
</evidence>
<dbReference type="InterPro" id="IPR050270">
    <property type="entry name" value="DegV_domain_contain"/>
</dbReference>